<evidence type="ECO:0000313" key="2">
    <source>
        <dbReference type="EMBL" id="RDC59083.1"/>
    </source>
</evidence>
<sequence>MLVRENMFPPLLEADPTFLPKWREFLTEWSDESDDLPLYLALDELAHHLVETQQAGSISNLPKVFDVVERWHVEGDAYVSEAATIGLLESIQNILISKKASKGKAGLDFTPYFGLETRRWWDKLYRFWDGDTSALKLDR</sequence>
<evidence type="ECO:0000259" key="1">
    <source>
        <dbReference type="Pfam" id="PF24722"/>
    </source>
</evidence>
<proteinExistence type="predicted"/>
<accession>A0A369Q2F7</accession>
<dbReference type="AlphaFoldDB" id="A0A369Q2F7"/>
<protein>
    <recommendedName>
        <fullName evidence="1">DUF7674 domain-containing protein</fullName>
    </recommendedName>
</protein>
<feature type="domain" description="DUF7674" evidence="1">
    <location>
        <begin position="10"/>
        <end position="128"/>
    </location>
</feature>
<comment type="caution">
    <text evidence="2">The sequence shown here is derived from an EMBL/GenBank/DDBJ whole genome shotgun (WGS) entry which is preliminary data.</text>
</comment>
<dbReference type="Proteomes" id="UP000253727">
    <property type="component" value="Unassembled WGS sequence"/>
</dbReference>
<dbReference type="OrthoDB" id="8115730at2"/>
<organism evidence="2 3">
    <name type="scientific">Alteripontixanthobacter maritimus</name>
    <dbReference type="NCBI Taxonomy" id="2161824"/>
    <lineage>
        <taxon>Bacteria</taxon>
        <taxon>Pseudomonadati</taxon>
        <taxon>Pseudomonadota</taxon>
        <taxon>Alphaproteobacteria</taxon>
        <taxon>Sphingomonadales</taxon>
        <taxon>Erythrobacteraceae</taxon>
        <taxon>Alteripontixanthobacter</taxon>
    </lineage>
</organism>
<dbReference type="InterPro" id="IPR056091">
    <property type="entry name" value="DUF7674"/>
</dbReference>
<gene>
    <name evidence="2" type="ORF">HME9302_00262</name>
</gene>
<evidence type="ECO:0000313" key="3">
    <source>
        <dbReference type="Proteomes" id="UP000253727"/>
    </source>
</evidence>
<name>A0A369Q2F7_9SPHN</name>
<dbReference type="Pfam" id="PF24722">
    <property type="entry name" value="DUF7674"/>
    <property type="match status" value="1"/>
</dbReference>
<dbReference type="EMBL" id="QBKA01000002">
    <property type="protein sequence ID" value="RDC59083.1"/>
    <property type="molecule type" value="Genomic_DNA"/>
</dbReference>
<reference evidence="2 3" key="1">
    <citation type="submission" date="2018-04" db="EMBL/GenBank/DDBJ databases">
        <title>Altererythrobacter sp. HME9302 genome sequencing and assembly.</title>
        <authorList>
            <person name="Kang H."/>
            <person name="Kim H."/>
            <person name="Joh K."/>
        </authorList>
    </citation>
    <scope>NUCLEOTIDE SEQUENCE [LARGE SCALE GENOMIC DNA]</scope>
    <source>
        <strain evidence="2 3">HME9302</strain>
    </source>
</reference>
<keyword evidence="3" id="KW-1185">Reference proteome</keyword>